<keyword evidence="1" id="KW-0547">Nucleotide-binding</keyword>
<reference evidence="6" key="1">
    <citation type="submission" date="2019-08" db="EMBL/GenBank/DDBJ databases">
        <authorList>
            <person name="Kucharzyk K."/>
            <person name="Murdoch R.W."/>
            <person name="Higgins S."/>
            <person name="Loffler F."/>
        </authorList>
    </citation>
    <scope>NUCLEOTIDE SEQUENCE</scope>
</reference>
<evidence type="ECO:0000313" key="6">
    <source>
        <dbReference type="EMBL" id="MPL88033.1"/>
    </source>
</evidence>
<dbReference type="InterPro" id="IPR007743">
    <property type="entry name" value="Immunity-related_GTPase-like"/>
</dbReference>
<accession>A0A644VB93</accession>
<keyword evidence="3" id="KW-0342">GTP-binding</keyword>
<dbReference type="Pfam" id="PF05049">
    <property type="entry name" value="IIGP"/>
    <property type="match status" value="1"/>
</dbReference>
<dbReference type="GO" id="GO:0016787">
    <property type="term" value="F:hydrolase activity"/>
    <property type="evidence" value="ECO:0007669"/>
    <property type="project" value="UniProtKB-KW"/>
</dbReference>
<dbReference type="GO" id="GO:0005525">
    <property type="term" value="F:GTP binding"/>
    <property type="evidence" value="ECO:0007669"/>
    <property type="project" value="UniProtKB-KW"/>
</dbReference>
<keyword evidence="4" id="KW-1133">Transmembrane helix</keyword>
<keyword evidence="4" id="KW-0472">Membrane</keyword>
<feature type="domain" description="IRG-type G" evidence="5">
    <location>
        <begin position="20"/>
        <end position="187"/>
    </location>
</feature>
<evidence type="ECO:0000256" key="2">
    <source>
        <dbReference type="ARBA" id="ARBA00022801"/>
    </source>
</evidence>
<dbReference type="PANTHER" id="PTHR32341">
    <property type="entry name" value="INTERFERON-INDUCIBLE GTPASE"/>
    <property type="match status" value="1"/>
</dbReference>
<dbReference type="InterPro" id="IPR030385">
    <property type="entry name" value="G_IRG_dom"/>
</dbReference>
<evidence type="ECO:0000259" key="5">
    <source>
        <dbReference type="PROSITE" id="PS51716"/>
    </source>
</evidence>
<dbReference type="CDD" id="cd00882">
    <property type="entry name" value="Ras_like_GTPase"/>
    <property type="match status" value="1"/>
</dbReference>
<dbReference type="GO" id="GO:0016020">
    <property type="term" value="C:membrane"/>
    <property type="evidence" value="ECO:0007669"/>
    <property type="project" value="InterPro"/>
</dbReference>
<feature type="transmembrane region" description="Helical" evidence="4">
    <location>
        <begin position="305"/>
        <end position="325"/>
    </location>
</feature>
<evidence type="ECO:0000256" key="1">
    <source>
        <dbReference type="ARBA" id="ARBA00022741"/>
    </source>
</evidence>
<dbReference type="PROSITE" id="PS51716">
    <property type="entry name" value="G_IRG"/>
    <property type="match status" value="1"/>
</dbReference>
<keyword evidence="4" id="KW-0812">Transmembrane</keyword>
<dbReference type="AlphaFoldDB" id="A0A644VB93"/>
<dbReference type="Gene3D" id="3.40.50.300">
    <property type="entry name" value="P-loop containing nucleotide triphosphate hydrolases"/>
    <property type="match status" value="1"/>
</dbReference>
<gene>
    <name evidence="6" type="primary">era_14</name>
    <name evidence="6" type="ORF">SDC9_34046</name>
</gene>
<dbReference type="InterPro" id="IPR051515">
    <property type="entry name" value="IRG"/>
</dbReference>
<evidence type="ECO:0000256" key="3">
    <source>
        <dbReference type="ARBA" id="ARBA00023134"/>
    </source>
</evidence>
<keyword evidence="2" id="KW-0378">Hydrolase</keyword>
<sequence>MDIKMQAQDFIEKWGHEDGKKVKIVFFGQPGAGKSSLINELVGEKIAATSSMTDTTRQAQMIEYNEVIFVDLPGYDTSEFPANKYFTQFNPLQYDLFLCVFSGKLQQADINFFKTLKRLNRQCIFVRNKVDGLYAANKTVEEIKTEITDDVCRQLTNQVKVFFTSCRKNLPATKRGIPELQEEIILCLEPTLGDKFLRNAKAYTKSILAQKKQEAAKAINKAMIMAAGNGLNPLFGVDVGIDAKIMDIMYKRIRKMFEISEEEINTDGGKNKLVKILARGLKKDTIVKGLETLMTKEMKKKTAKYIPIIGQVTAMSLGAGTMYYLGMEYLDACYAYAQKRLEEEIKMRA</sequence>
<protein>
    <submittedName>
        <fullName evidence="6">GTPase Era</fullName>
    </submittedName>
</protein>
<name>A0A644VB93_9ZZZZ</name>
<proteinExistence type="predicted"/>
<dbReference type="PANTHER" id="PTHR32341:SF10">
    <property type="entry name" value="INTERFERON-INDUCIBLE GTPASE 5"/>
    <property type="match status" value="1"/>
</dbReference>
<evidence type="ECO:0000256" key="4">
    <source>
        <dbReference type="SAM" id="Phobius"/>
    </source>
</evidence>
<dbReference type="EMBL" id="VSSQ01000249">
    <property type="protein sequence ID" value="MPL88033.1"/>
    <property type="molecule type" value="Genomic_DNA"/>
</dbReference>
<comment type="caution">
    <text evidence="6">The sequence shown here is derived from an EMBL/GenBank/DDBJ whole genome shotgun (WGS) entry which is preliminary data.</text>
</comment>
<dbReference type="InterPro" id="IPR027417">
    <property type="entry name" value="P-loop_NTPase"/>
</dbReference>
<organism evidence="6">
    <name type="scientific">bioreactor metagenome</name>
    <dbReference type="NCBI Taxonomy" id="1076179"/>
    <lineage>
        <taxon>unclassified sequences</taxon>
        <taxon>metagenomes</taxon>
        <taxon>ecological metagenomes</taxon>
    </lineage>
</organism>
<dbReference type="SUPFAM" id="SSF52540">
    <property type="entry name" value="P-loop containing nucleoside triphosphate hydrolases"/>
    <property type="match status" value="1"/>
</dbReference>